<feature type="transmembrane region" description="Helical" evidence="1">
    <location>
        <begin position="50"/>
        <end position="68"/>
    </location>
</feature>
<accession>A0ABW2US99</accession>
<comment type="caution">
    <text evidence="2">The sequence shown here is derived from an EMBL/GenBank/DDBJ whole genome shotgun (WGS) entry which is preliminary data.</text>
</comment>
<organism evidence="2 3">
    <name type="scientific">Lentibacillus kimchii</name>
    <dbReference type="NCBI Taxonomy" id="1542911"/>
    <lineage>
        <taxon>Bacteria</taxon>
        <taxon>Bacillati</taxon>
        <taxon>Bacillota</taxon>
        <taxon>Bacilli</taxon>
        <taxon>Bacillales</taxon>
        <taxon>Bacillaceae</taxon>
        <taxon>Lentibacillus</taxon>
    </lineage>
</organism>
<reference evidence="3" key="1">
    <citation type="journal article" date="2019" name="Int. J. Syst. Evol. Microbiol.">
        <title>The Global Catalogue of Microorganisms (GCM) 10K type strain sequencing project: providing services to taxonomists for standard genome sequencing and annotation.</title>
        <authorList>
            <consortium name="The Broad Institute Genomics Platform"/>
            <consortium name="The Broad Institute Genome Sequencing Center for Infectious Disease"/>
            <person name="Wu L."/>
            <person name="Ma J."/>
        </authorList>
    </citation>
    <scope>NUCLEOTIDE SEQUENCE [LARGE SCALE GENOMIC DNA]</scope>
    <source>
        <strain evidence="3">JCM 30234</strain>
    </source>
</reference>
<keyword evidence="1" id="KW-0812">Transmembrane</keyword>
<feature type="transmembrane region" description="Helical" evidence="1">
    <location>
        <begin position="108"/>
        <end position="126"/>
    </location>
</feature>
<feature type="transmembrane region" description="Helical" evidence="1">
    <location>
        <begin position="174"/>
        <end position="194"/>
    </location>
</feature>
<dbReference type="EMBL" id="JBHTGR010000007">
    <property type="protein sequence ID" value="MFC7746609.1"/>
    <property type="molecule type" value="Genomic_DNA"/>
</dbReference>
<name>A0ABW2US99_9BACI</name>
<feature type="transmembrane region" description="Helical" evidence="1">
    <location>
        <begin position="75"/>
        <end position="93"/>
    </location>
</feature>
<dbReference type="InterPro" id="IPR038750">
    <property type="entry name" value="YczE/YyaS-like"/>
</dbReference>
<feature type="transmembrane region" description="Helical" evidence="1">
    <location>
        <begin position="138"/>
        <end position="168"/>
    </location>
</feature>
<dbReference type="Pfam" id="PF19700">
    <property type="entry name" value="DUF6198"/>
    <property type="match status" value="1"/>
</dbReference>
<keyword evidence="1" id="KW-0472">Membrane</keyword>
<keyword evidence="1" id="KW-1133">Transmembrane helix</keyword>
<feature type="transmembrane region" description="Helical" evidence="1">
    <location>
        <begin position="7"/>
        <end position="30"/>
    </location>
</feature>
<evidence type="ECO:0000256" key="1">
    <source>
        <dbReference type="SAM" id="Phobius"/>
    </source>
</evidence>
<gene>
    <name evidence="2" type="ORF">ACFQU8_05060</name>
</gene>
<dbReference type="Proteomes" id="UP001596620">
    <property type="component" value="Unassembled WGS sequence"/>
</dbReference>
<sequence length="209" mass="23052">MRLVRAGIHFYIVGILILTFGIALTILSMMGTSPYDSLLVGLNRTFGFTVGTWEVVLGLSLLIFNAIAEKRRPELFAMITSVITGIGIDSWLFLLENVVIPEAWAGEFGYYLLGLLFTCLGTACYLQSSIAPNPLDRAMLVVTNLTGLSVTYSRSLISIVLVILAFFFDGAIGLGTLINALFSGLIISLFLPYFESLHHRLHRRLERVS</sequence>
<dbReference type="RefSeq" id="WP_382358116.1">
    <property type="nucleotide sequence ID" value="NZ_JBHTGR010000007.1"/>
</dbReference>
<evidence type="ECO:0000313" key="2">
    <source>
        <dbReference type="EMBL" id="MFC7746609.1"/>
    </source>
</evidence>
<dbReference type="PANTHER" id="PTHR40078">
    <property type="entry name" value="INTEGRAL MEMBRANE PROTEIN-RELATED"/>
    <property type="match status" value="1"/>
</dbReference>
<proteinExistence type="predicted"/>
<dbReference type="PANTHER" id="PTHR40078:SF1">
    <property type="entry name" value="INTEGRAL MEMBRANE PROTEIN"/>
    <property type="match status" value="1"/>
</dbReference>
<keyword evidence="3" id="KW-1185">Reference proteome</keyword>
<evidence type="ECO:0000313" key="3">
    <source>
        <dbReference type="Proteomes" id="UP001596620"/>
    </source>
</evidence>
<protein>
    <submittedName>
        <fullName evidence="2">YitT family protein</fullName>
    </submittedName>
</protein>